<evidence type="ECO:0000313" key="1">
    <source>
        <dbReference type="EMBL" id="WZL61406.1"/>
    </source>
</evidence>
<reference evidence="1" key="1">
    <citation type="submission" date="2024-02" db="EMBL/GenBank/DDBJ databases">
        <authorList>
            <person name="Martyn C."/>
            <person name="Kistler A.L."/>
        </authorList>
    </citation>
    <scope>NUCLEOTIDE SEQUENCE</scope>
    <source>
        <strain evidence="1">CA026</strain>
    </source>
</reference>
<organism evidence="1">
    <name type="scientific">Rocky Ridge virus</name>
    <dbReference type="NCBI Taxonomy" id="3139880"/>
    <lineage>
        <taxon>Viruses</taxon>
        <taxon>Riboviria</taxon>
    </lineage>
</organism>
<name>A0AAN0LXE2_9VIRU</name>
<dbReference type="EMBL" id="PP415849">
    <property type="protein sequence ID" value="WZL61406.1"/>
    <property type="molecule type" value="Genomic_RNA"/>
</dbReference>
<proteinExistence type="predicted"/>
<accession>A0AAN0LXE2</accession>
<protein>
    <submittedName>
        <fullName evidence="1">Uncharacterized protein</fullName>
    </submittedName>
</protein>
<sequence>MGENANAQAPVAPPVAPGQLAEAPVGFWNPRDTAFQRRKAFGGMVATDQLTGLHCDFLANASDDSIFPKIVIMARGEAYLKVMGDVEKGTLTMAIANAIAPSLGALALAPGPASLRGREQVVEFLRQETGRNVRDLCIITPQAWEAARAAGGPLNAVPWLGDYAGLLTLRRPDDGTDTVEHYVAILGFLLTYPTPKLSTMGTRMYATLYVSLAKQGNISRTKLEKINQDLSATMGFEVDMTEEAISYTYQQIGTKIPHNLLEVMFNTMRDQMQGLSLRMQVTLQQAAGTGLTGLQIIKRAVMEHPSFPWGKLAQMLPSEGPKVIAAFQAVGNDPFYGFLPDLGVAKSTNYARYVWVCQRLLRRFNAEDERTLRGYRGGVRGIPNQPLFEELIESYTPPEPGAEVGEAFVILGNDITALARACTALQS</sequence>